<keyword evidence="3" id="KW-1133">Transmembrane helix</keyword>
<dbReference type="SUPFAM" id="SSF55073">
    <property type="entry name" value="Nucleotide cyclase"/>
    <property type="match status" value="1"/>
</dbReference>
<feature type="domain" description="HAMP" evidence="4">
    <location>
        <begin position="319"/>
        <end position="373"/>
    </location>
</feature>
<dbReference type="Pfam" id="PF00990">
    <property type="entry name" value="GGDEF"/>
    <property type="match status" value="1"/>
</dbReference>
<dbReference type="PANTHER" id="PTHR45138:SF9">
    <property type="entry name" value="DIGUANYLATE CYCLASE DGCM-RELATED"/>
    <property type="match status" value="1"/>
</dbReference>
<dbReference type="GO" id="GO:1902201">
    <property type="term" value="P:negative regulation of bacterial-type flagellum-dependent cell motility"/>
    <property type="evidence" value="ECO:0007669"/>
    <property type="project" value="TreeGrafter"/>
</dbReference>
<dbReference type="GO" id="GO:0043709">
    <property type="term" value="P:cell adhesion involved in single-species biofilm formation"/>
    <property type="evidence" value="ECO:0007669"/>
    <property type="project" value="TreeGrafter"/>
</dbReference>
<accession>A0A1M6SBX3</accession>
<dbReference type="CDD" id="cd06225">
    <property type="entry name" value="HAMP"/>
    <property type="match status" value="1"/>
</dbReference>
<dbReference type="EMBL" id="FRAW01000006">
    <property type="protein sequence ID" value="SHK42220.1"/>
    <property type="molecule type" value="Genomic_DNA"/>
</dbReference>
<name>A0A1M6SBX3_9BACT</name>
<dbReference type="PANTHER" id="PTHR45138">
    <property type="entry name" value="REGULATORY COMPONENTS OF SENSORY TRANSDUCTION SYSTEM"/>
    <property type="match status" value="1"/>
</dbReference>
<reference evidence="7" key="1">
    <citation type="submission" date="2016-11" db="EMBL/GenBank/DDBJ databases">
        <authorList>
            <person name="Varghese N."/>
            <person name="Submissions S."/>
        </authorList>
    </citation>
    <scope>NUCLEOTIDE SEQUENCE [LARGE SCALE GENOMIC DNA]</scope>
    <source>
        <strain evidence="7">UWOS</strain>
    </source>
</reference>
<keyword evidence="3" id="KW-0812">Transmembrane</keyword>
<feature type="domain" description="GGDEF" evidence="5">
    <location>
        <begin position="434"/>
        <end position="566"/>
    </location>
</feature>
<evidence type="ECO:0000259" key="4">
    <source>
        <dbReference type="PROSITE" id="PS50885"/>
    </source>
</evidence>
<dbReference type="Proteomes" id="UP000184275">
    <property type="component" value="Unassembled WGS sequence"/>
</dbReference>
<dbReference type="RefSeq" id="WP_073302985.1">
    <property type="nucleotide sequence ID" value="NZ_FRAW01000006.1"/>
</dbReference>
<dbReference type="EC" id="2.7.7.65" evidence="1"/>
<dbReference type="Gene3D" id="3.30.450.20">
    <property type="entry name" value="PAS domain"/>
    <property type="match status" value="1"/>
</dbReference>
<keyword evidence="3" id="KW-0472">Membrane</keyword>
<evidence type="ECO:0000313" key="6">
    <source>
        <dbReference type="EMBL" id="SHK42220.1"/>
    </source>
</evidence>
<dbReference type="FunFam" id="3.30.70.270:FF:000001">
    <property type="entry name" value="Diguanylate cyclase domain protein"/>
    <property type="match status" value="1"/>
</dbReference>
<dbReference type="InterPro" id="IPR050469">
    <property type="entry name" value="Diguanylate_Cyclase"/>
</dbReference>
<dbReference type="InterPro" id="IPR003660">
    <property type="entry name" value="HAMP_dom"/>
</dbReference>
<evidence type="ECO:0000313" key="7">
    <source>
        <dbReference type="Proteomes" id="UP000184275"/>
    </source>
</evidence>
<dbReference type="Gene3D" id="6.10.340.10">
    <property type="match status" value="1"/>
</dbReference>
<gene>
    <name evidence="6" type="ORF">SAMN05720469_1062</name>
</gene>
<evidence type="ECO:0000256" key="2">
    <source>
        <dbReference type="ARBA" id="ARBA00034247"/>
    </source>
</evidence>
<dbReference type="GO" id="GO:0052621">
    <property type="term" value="F:diguanylate cyclase activity"/>
    <property type="evidence" value="ECO:0007669"/>
    <property type="project" value="UniProtKB-EC"/>
</dbReference>
<dbReference type="SMART" id="SM00267">
    <property type="entry name" value="GGDEF"/>
    <property type="match status" value="1"/>
</dbReference>
<dbReference type="GO" id="GO:0005886">
    <property type="term" value="C:plasma membrane"/>
    <property type="evidence" value="ECO:0007669"/>
    <property type="project" value="TreeGrafter"/>
</dbReference>
<dbReference type="PROSITE" id="PS50885">
    <property type="entry name" value="HAMP"/>
    <property type="match status" value="1"/>
</dbReference>
<evidence type="ECO:0000259" key="5">
    <source>
        <dbReference type="PROSITE" id="PS50887"/>
    </source>
</evidence>
<sequence>METANTKPNDKIQSNIPFVHTIAFRSMIVFAMVFFIILAGGGIFLVYAQMNSFQKNASKEKQLATKQALEQISTQCNIFIGRLSLLATSPYLSNQDPIESSSFLKGYNVSPLFIPGEHVVLHNSNHEKVSDNSMVGISQINVSYQELKNFQAVEPQKPYISPLFWEQRTPKKIMAVLVENRARSDGYLSASFSIRRLWEFFENYSTGKKGFFIIVDESDVIVYHPQIQEWANGEKKVQDLGLKDFDAKTFKASQDFYRLNDGKDYLINYEYDPKTKFGVLALQSKSEVMAPAQAYFQIFIYIGLVFLIATLCITLWLFFSIERPLQKLIKKMLIIADGHYEESSGITGDKQNEIHVLARVFDKMRLTIQKEINALAEHQAHLEQEVLKRTEELNKMNQQLQIISRIDELTKLPNRRDIREKFQNEIYRYERTNRNFSILFVDIDKFKDFNDKFGHIYGDLILKTVAETLRDQLRKQDVVSRWGGEEFLVMLPETPLQGASLVAERLRRSIENRKIEFAGQQQHVTITLGVAEYDKRLGMDHSINLADRALYNGKQTGRNKVVVFDPKDITEDDLKAAQEELQFAAQNPDTKEKT</sequence>
<protein>
    <recommendedName>
        <fullName evidence="1">diguanylate cyclase</fullName>
        <ecNumber evidence="1">2.7.7.65</ecNumber>
    </recommendedName>
</protein>
<dbReference type="Gene3D" id="3.30.70.270">
    <property type="match status" value="1"/>
</dbReference>
<dbReference type="AlphaFoldDB" id="A0A1M6SBX3"/>
<proteinExistence type="predicted"/>
<dbReference type="InterPro" id="IPR029787">
    <property type="entry name" value="Nucleotide_cyclase"/>
</dbReference>
<keyword evidence="7" id="KW-1185">Reference proteome</keyword>
<feature type="transmembrane region" description="Helical" evidence="3">
    <location>
        <begin position="298"/>
        <end position="319"/>
    </location>
</feature>
<dbReference type="NCBIfam" id="TIGR00254">
    <property type="entry name" value="GGDEF"/>
    <property type="match status" value="1"/>
</dbReference>
<dbReference type="InterPro" id="IPR000160">
    <property type="entry name" value="GGDEF_dom"/>
</dbReference>
<dbReference type="InterPro" id="IPR043128">
    <property type="entry name" value="Rev_trsase/Diguanyl_cyclase"/>
</dbReference>
<dbReference type="GO" id="GO:0007165">
    <property type="term" value="P:signal transduction"/>
    <property type="evidence" value="ECO:0007669"/>
    <property type="project" value="InterPro"/>
</dbReference>
<dbReference type="CDD" id="cd01949">
    <property type="entry name" value="GGDEF"/>
    <property type="match status" value="1"/>
</dbReference>
<feature type="transmembrane region" description="Helical" evidence="3">
    <location>
        <begin position="27"/>
        <end position="48"/>
    </location>
</feature>
<organism evidence="6 7">
    <name type="scientific">Fibrobacter intestinalis</name>
    <dbReference type="NCBI Taxonomy" id="28122"/>
    <lineage>
        <taxon>Bacteria</taxon>
        <taxon>Pseudomonadati</taxon>
        <taxon>Fibrobacterota</taxon>
        <taxon>Fibrobacteria</taxon>
        <taxon>Fibrobacterales</taxon>
        <taxon>Fibrobacteraceae</taxon>
        <taxon>Fibrobacter</taxon>
    </lineage>
</organism>
<dbReference type="PROSITE" id="PS50887">
    <property type="entry name" value="GGDEF"/>
    <property type="match status" value="1"/>
</dbReference>
<evidence type="ECO:0000256" key="3">
    <source>
        <dbReference type="SAM" id="Phobius"/>
    </source>
</evidence>
<comment type="catalytic activity">
    <reaction evidence="2">
        <text>2 GTP = 3',3'-c-di-GMP + 2 diphosphate</text>
        <dbReference type="Rhea" id="RHEA:24898"/>
        <dbReference type="ChEBI" id="CHEBI:33019"/>
        <dbReference type="ChEBI" id="CHEBI:37565"/>
        <dbReference type="ChEBI" id="CHEBI:58805"/>
        <dbReference type="EC" id="2.7.7.65"/>
    </reaction>
</comment>
<evidence type="ECO:0000256" key="1">
    <source>
        <dbReference type="ARBA" id="ARBA00012528"/>
    </source>
</evidence>